<feature type="domain" description="POTRA" evidence="10">
    <location>
        <begin position="197"/>
        <end position="285"/>
    </location>
</feature>
<dbReference type="InterPro" id="IPR023707">
    <property type="entry name" value="OM_assembly_BamA"/>
</dbReference>
<gene>
    <name evidence="8" type="primary">bamA</name>
    <name evidence="11" type="ORF">SAMN04488094_10677</name>
</gene>
<evidence type="ECO:0000256" key="5">
    <source>
        <dbReference type="ARBA" id="ARBA00022737"/>
    </source>
</evidence>
<comment type="function">
    <text evidence="8">Part of the outer membrane protein assembly complex, which is involved in assembly and insertion of beta-barrel proteins into the outer membrane.</text>
</comment>
<dbReference type="PANTHER" id="PTHR12815">
    <property type="entry name" value="SORTING AND ASSEMBLY MACHINERY SAMM50 PROTEIN FAMILY MEMBER"/>
    <property type="match status" value="1"/>
</dbReference>
<dbReference type="GO" id="GO:0009279">
    <property type="term" value="C:cell outer membrane"/>
    <property type="evidence" value="ECO:0007669"/>
    <property type="project" value="UniProtKB-SubCell"/>
</dbReference>
<keyword evidence="2 8" id="KW-1134">Transmembrane beta strand</keyword>
<evidence type="ECO:0000256" key="2">
    <source>
        <dbReference type="ARBA" id="ARBA00022452"/>
    </source>
</evidence>
<keyword evidence="6 8" id="KW-0472">Membrane</keyword>
<dbReference type="Proteomes" id="UP000198728">
    <property type="component" value="Unassembled WGS sequence"/>
</dbReference>
<proteinExistence type="inferred from homology"/>
<keyword evidence="4 8" id="KW-0732">Signal</keyword>
<evidence type="ECO:0000256" key="7">
    <source>
        <dbReference type="ARBA" id="ARBA00023237"/>
    </source>
</evidence>
<feature type="domain" description="POTRA" evidence="10">
    <location>
        <begin position="117"/>
        <end position="194"/>
    </location>
</feature>
<dbReference type="NCBIfam" id="TIGR03303">
    <property type="entry name" value="OM_YaeT"/>
    <property type="match status" value="1"/>
</dbReference>
<comment type="subunit">
    <text evidence="8">Part of the Bam complex.</text>
</comment>
<dbReference type="STRING" id="441112.SAMN04488094_10677"/>
<keyword evidence="12" id="KW-1185">Reference proteome</keyword>
<organism evidence="11 12">
    <name type="scientific">Tropicimonas isoalkanivorans</name>
    <dbReference type="NCBI Taxonomy" id="441112"/>
    <lineage>
        <taxon>Bacteria</taxon>
        <taxon>Pseudomonadati</taxon>
        <taxon>Pseudomonadota</taxon>
        <taxon>Alphaproteobacteria</taxon>
        <taxon>Rhodobacterales</taxon>
        <taxon>Roseobacteraceae</taxon>
        <taxon>Tropicimonas</taxon>
    </lineage>
</organism>
<evidence type="ECO:0000256" key="6">
    <source>
        <dbReference type="ARBA" id="ARBA00023136"/>
    </source>
</evidence>
<keyword evidence="5 8" id="KW-0677">Repeat</keyword>
<dbReference type="EMBL" id="FOLG01000006">
    <property type="protein sequence ID" value="SFC56281.1"/>
    <property type="molecule type" value="Genomic_DNA"/>
</dbReference>
<dbReference type="PROSITE" id="PS51779">
    <property type="entry name" value="POTRA"/>
    <property type="match status" value="4"/>
</dbReference>
<dbReference type="AlphaFoldDB" id="A0A1I1K6Y2"/>
<dbReference type="InterPro" id="IPR039910">
    <property type="entry name" value="D15-like"/>
</dbReference>
<dbReference type="GO" id="GO:0043165">
    <property type="term" value="P:Gram-negative-bacterium-type cell outer membrane assembly"/>
    <property type="evidence" value="ECO:0007669"/>
    <property type="project" value="UniProtKB-UniRule"/>
</dbReference>
<dbReference type="RefSeq" id="WP_093360891.1">
    <property type="nucleotide sequence ID" value="NZ_FOLG01000006.1"/>
</dbReference>
<name>A0A1I1K6Y2_9RHOB</name>
<evidence type="ECO:0000259" key="10">
    <source>
        <dbReference type="PROSITE" id="PS51779"/>
    </source>
</evidence>
<evidence type="ECO:0000313" key="11">
    <source>
        <dbReference type="EMBL" id="SFC56281.1"/>
    </source>
</evidence>
<dbReference type="GO" id="GO:0051205">
    <property type="term" value="P:protein insertion into membrane"/>
    <property type="evidence" value="ECO:0007669"/>
    <property type="project" value="UniProtKB-UniRule"/>
</dbReference>
<protein>
    <recommendedName>
        <fullName evidence="8 9">Outer membrane protein assembly factor BamA</fullName>
    </recommendedName>
</protein>
<evidence type="ECO:0000313" key="12">
    <source>
        <dbReference type="Proteomes" id="UP000198728"/>
    </source>
</evidence>
<dbReference type="Pfam" id="PF07244">
    <property type="entry name" value="POTRA"/>
    <property type="match status" value="4"/>
</dbReference>
<dbReference type="OrthoDB" id="9803054at2"/>
<feature type="domain" description="POTRA" evidence="10">
    <location>
        <begin position="49"/>
        <end position="116"/>
    </location>
</feature>
<sequence>MSKKETGGASRHARQGGKDGLSIVRKSIIVGLLPVMTGIFPMSSEAQSYRFSNVNIQGNERVDPATILTYAGIGAGEEVSAAELNDAYQNIAATGLFETIELVPSGNTLVIRVNEYPTINVIAFEGNRRLNDEALASLVSSQSRRVYSPATAEADAAEIAEAYRQGGRLAASVTPKVIRRSGNRVDLVFEITEGRVSEIERLSFVGNRTYSDGRLRRVLATKQAGLIRQLIQRDTLVEDRLEFDKQLLTDFYNSRGFIDFRILSVTTELDRNRRGFLLTFNVQEGQRYRIGRVSVSSQVAGIDIDKYLRATRMRSGAVYSPVPIDTDVARLERLAVEQSLNFIRIEPRLVRNERNQTIDVEYVITRGPRVFVERIDIEGNTTTLDRVVRRQFKTVEGDPFNPREIRAGAERIRALGFFADADVSTREGSRPDQVIVDVNVEEQPTGSLGFGAAYSTNSGLGFNFSFNETNFLGRGQSLGASLGFTDSSQVFSFNFVEPAFLGRDVAFGLSASYRETEQDNSDYDTTKGLFRPSFTFPIGERTRLGLRGAYEYGSVTGIDQGESSNILYEEQEMGGLAAVSAGYTLAYSTLSTGLDPTSGLLFQFSQDFGVRDDNASFVTTEALLRARKAIWNEEINLRAEIEGGSVVFSGGDSRIMERYSLSNKIRGFEPNGVGPRDLAVENEDVLGGNYFAVARMEADFPLGLPEEYGILGGVFLDVGTVWGLDNTAGGPAGDDEVDDDLYWRSAAGVSLFWDTPLGPLRFNFSRPIMKKVYDEEQNFEFTVSTRF</sequence>
<dbReference type="Pfam" id="PF01103">
    <property type="entry name" value="Omp85"/>
    <property type="match status" value="1"/>
</dbReference>
<keyword evidence="7 8" id="KW-0998">Cell outer membrane</keyword>
<dbReference type="InterPro" id="IPR000184">
    <property type="entry name" value="Bac_surfAg_D15"/>
</dbReference>
<dbReference type="Gene3D" id="3.10.20.310">
    <property type="entry name" value="membrane protein fhac"/>
    <property type="match status" value="5"/>
</dbReference>
<evidence type="ECO:0000256" key="8">
    <source>
        <dbReference type="HAMAP-Rule" id="MF_01430"/>
    </source>
</evidence>
<evidence type="ECO:0000256" key="9">
    <source>
        <dbReference type="NCBIfam" id="TIGR03303"/>
    </source>
</evidence>
<comment type="subcellular location">
    <subcellularLocation>
        <location evidence="8">Cell outer membrane</location>
    </subcellularLocation>
    <subcellularLocation>
        <location evidence="1">Membrane</location>
    </subcellularLocation>
</comment>
<evidence type="ECO:0000256" key="3">
    <source>
        <dbReference type="ARBA" id="ARBA00022692"/>
    </source>
</evidence>
<accession>A0A1I1K6Y2</accession>
<evidence type="ECO:0000256" key="4">
    <source>
        <dbReference type="ARBA" id="ARBA00022729"/>
    </source>
</evidence>
<evidence type="ECO:0000256" key="1">
    <source>
        <dbReference type="ARBA" id="ARBA00004370"/>
    </source>
</evidence>
<dbReference type="PANTHER" id="PTHR12815:SF23">
    <property type="entry name" value="OUTER MEMBRANE PROTEIN ASSEMBLY FACTOR BAMA"/>
    <property type="match status" value="1"/>
</dbReference>
<dbReference type="InterPro" id="IPR034746">
    <property type="entry name" value="POTRA"/>
</dbReference>
<keyword evidence="3 8" id="KW-0812">Transmembrane</keyword>
<feature type="domain" description="POTRA" evidence="10">
    <location>
        <begin position="370"/>
        <end position="443"/>
    </location>
</feature>
<dbReference type="InterPro" id="IPR010827">
    <property type="entry name" value="BamA/TamA_POTRA"/>
</dbReference>
<dbReference type="PIRSF" id="PIRSF006076">
    <property type="entry name" value="OM_assembly_OMP85"/>
    <property type="match status" value="1"/>
</dbReference>
<reference evidence="11 12" key="1">
    <citation type="submission" date="2016-10" db="EMBL/GenBank/DDBJ databases">
        <authorList>
            <person name="de Groot N.N."/>
        </authorList>
    </citation>
    <scope>NUCLEOTIDE SEQUENCE [LARGE SCALE GENOMIC DNA]</scope>
    <source>
        <strain evidence="11 12">DSM 19548</strain>
    </source>
</reference>
<dbReference type="HAMAP" id="MF_01430">
    <property type="entry name" value="OM_assembly_BamA"/>
    <property type="match status" value="1"/>
</dbReference>
<dbReference type="Gene3D" id="2.40.160.50">
    <property type="entry name" value="membrane protein fhac: a member of the omp85/tpsb transporter family"/>
    <property type="match status" value="1"/>
</dbReference>
<comment type="similarity">
    <text evidence="8">Belongs to the BamA family.</text>
</comment>